<feature type="transmembrane region" description="Helical" evidence="1">
    <location>
        <begin position="125"/>
        <end position="144"/>
    </location>
</feature>
<name>A0A7R8X1U0_9CRUS</name>
<accession>A0A7R8X1U0</accession>
<keyword evidence="1" id="KW-0472">Membrane</keyword>
<dbReference type="Pfam" id="PF03311">
    <property type="entry name" value="Cornichon"/>
    <property type="match status" value="1"/>
</dbReference>
<dbReference type="OrthoDB" id="434393at2759"/>
<dbReference type="AlphaFoldDB" id="A0A7R8X1U0"/>
<dbReference type="SMART" id="SM01398">
    <property type="entry name" value="Cornichon"/>
    <property type="match status" value="1"/>
</dbReference>
<gene>
    <name evidence="2" type="ORF">DSTB1V02_LOCUS2365</name>
</gene>
<sequence length="146" mass="16741">ILIFSELKNNSKTSAERSQTLNGVSLNFTYFSVQKPLNFHVIFCALHIFHLQLVFSECLMHTFATLLFLVSGKWVPLLVNIPLFLYHIKKYKNRPATSGLGMYDPLCLTKLDIVLKGLIEAGIKLAFYIFCFFYYLHGMVLSLVEP</sequence>
<feature type="non-terminal residue" evidence="2">
    <location>
        <position position="146"/>
    </location>
</feature>
<feature type="transmembrane region" description="Helical" evidence="1">
    <location>
        <begin position="37"/>
        <end position="55"/>
    </location>
</feature>
<evidence type="ECO:0000313" key="2">
    <source>
        <dbReference type="EMBL" id="CAD7242399.1"/>
    </source>
</evidence>
<dbReference type="EMBL" id="LR899778">
    <property type="protein sequence ID" value="CAD7242399.1"/>
    <property type="molecule type" value="Genomic_DNA"/>
</dbReference>
<evidence type="ECO:0000313" key="3">
    <source>
        <dbReference type="Proteomes" id="UP000677054"/>
    </source>
</evidence>
<proteinExistence type="predicted"/>
<dbReference type="Proteomes" id="UP000677054">
    <property type="component" value="Unassembled WGS sequence"/>
</dbReference>
<keyword evidence="3" id="KW-1185">Reference proteome</keyword>
<evidence type="ECO:0000256" key="1">
    <source>
        <dbReference type="SAM" id="Phobius"/>
    </source>
</evidence>
<organism evidence="2">
    <name type="scientific">Darwinula stevensoni</name>
    <dbReference type="NCBI Taxonomy" id="69355"/>
    <lineage>
        <taxon>Eukaryota</taxon>
        <taxon>Metazoa</taxon>
        <taxon>Ecdysozoa</taxon>
        <taxon>Arthropoda</taxon>
        <taxon>Crustacea</taxon>
        <taxon>Oligostraca</taxon>
        <taxon>Ostracoda</taxon>
        <taxon>Podocopa</taxon>
        <taxon>Podocopida</taxon>
        <taxon>Darwinulocopina</taxon>
        <taxon>Darwinuloidea</taxon>
        <taxon>Darwinulidae</taxon>
        <taxon>Darwinula</taxon>
    </lineage>
</organism>
<dbReference type="GO" id="GO:0016192">
    <property type="term" value="P:vesicle-mediated transport"/>
    <property type="evidence" value="ECO:0007669"/>
    <property type="project" value="InterPro"/>
</dbReference>
<feature type="transmembrane region" description="Helical" evidence="1">
    <location>
        <begin position="61"/>
        <end position="86"/>
    </location>
</feature>
<reference evidence="2" key="1">
    <citation type="submission" date="2020-11" db="EMBL/GenBank/DDBJ databases">
        <authorList>
            <person name="Tran Van P."/>
        </authorList>
    </citation>
    <scope>NUCLEOTIDE SEQUENCE</scope>
</reference>
<protein>
    <submittedName>
        <fullName evidence="2">Uncharacterized protein</fullName>
    </submittedName>
</protein>
<keyword evidence="1" id="KW-0812">Transmembrane</keyword>
<dbReference type="InterPro" id="IPR003377">
    <property type="entry name" value="Cornichon"/>
</dbReference>
<keyword evidence="1" id="KW-1133">Transmembrane helix</keyword>
<dbReference type="EMBL" id="CAJPEV010000261">
    <property type="protein sequence ID" value="CAG0883125.1"/>
    <property type="molecule type" value="Genomic_DNA"/>
</dbReference>